<reference evidence="1 2" key="1">
    <citation type="journal article" date="2015" name="Microbiome">
        <title>Genomic resolution of linkages in carbon, nitrogen, and sulfur cycling among widespread estuary sediment bacteria.</title>
        <authorList>
            <person name="Baker B.J."/>
            <person name="Lazar C.S."/>
            <person name="Teske A.P."/>
            <person name="Dick G.J."/>
        </authorList>
    </citation>
    <scope>NUCLEOTIDE SEQUENCE [LARGE SCALE GENOMIC DNA]</scope>
    <source>
        <strain evidence="1">DG_78</strain>
    </source>
</reference>
<sequence length="123" mass="14192">MHDLEMSGTYLFTFETIDRVVTRRSPGNYALGFTNDNGTFIVQYVGRSDTDLNQELKKKYCESYKKFKFSYAESSKAAFEKECQNYHDFGMSVGLHNTHHPVRPDGTDWKCPMCGFSGKQQTF</sequence>
<gene>
    <name evidence="1" type="ORF">AMJ52_06585</name>
</gene>
<name>A0A0S7YCD2_UNCT6</name>
<dbReference type="Proteomes" id="UP000051012">
    <property type="component" value="Unassembled WGS sequence"/>
</dbReference>
<proteinExistence type="predicted"/>
<evidence type="ECO:0000313" key="2">
    <source>
        <dbReference type="Proteomes" id="UP000051012"/>
    </source>
</evidence>
<evidence type="ECO:0000313" key="1">
    <source>
        <dbReference type="EMBL" id="KPJ72344.1"/>
    </source>
</evidence>
<protein>
    <recommendedName>
        <fullName evidence="3">GIY-YIG domain-containing protein</fullName>
    </recommendedName>
</protein>
<dbReference type="EMBL" id="LJNI01000080">
    <property type="protein sequence ID" value="KPJ72344.1"/>
    <property type="molecule type" value="Genomic_DNA"/>
</dbReference>
<organism evidence="1 2">
    <name type="scientific">candidate division TA06 bacterium DG_78</name>
    <dbReference type="NCBI Taxonomy" id="1703772"/>
    <lineage>
        <taxon>Bacteria</taxon>
        <taxon>Bacteria division TA06</taxon>
    </lineage>
</organism>
<accession>A0A0S7YCD2</accession>
<dbReference type="AlphaFoldDB" id="A0A0S7YCD2"/>
<comment type="caution">
    <text evidence="1">The sequence shown here is derived from an EMBL/GenBank/DDBJ whole genome shotgun (WGS) entry which is preliminary data.</text>
</comment>
<evidence type="ECO:0008006" key="3">
    <source>
        <dbReference type="Google" id="ProtNLM"/>
    </source>
</evidence>